<dbReference type="GO" id="GO:0008792">
    <property type="term" value="F:arginine decarboxylase activity"/>
    <property type="evidence" value="ECO:0007669"/>
    <property type="project" value="UniProtKB-EC"/>
</dbReference>
<evidence type="ECO:0000256" key="1">
    <source>
        <dbReference type="ARBA" id="ARBA00001928"/>
    </source>
</evidence>
<evidence type="ECO:0000313" key="10">
    <source>
        <dbReference type="Proteomes" id="UP000199034"/>
    </source>
</evidence>
<proteinExistence type="inferred from homology"/>
<dbReference type="InterPro" id="IPR016104">
    <property type="entry name" value="Pyr-dep_his/arg-deCO2ase"/>
</dbReference>
<accession>A0A1G6RMQ2</accession>
<name>A0A1G6RMQ2_9ACTN</name>
<sequence>MNPSQPPVSTRSRRLGVDISIRTASGAGRTTLSAFDHALLNAGVANFNLLALSSVIPPGSTVTHVADGSEQPVEGDHGDRLYCVLSTAYAVEPGQVAWAGLGWTVDEETGGGLFVEHAARTEEDLHRALSDSLGDVVAHRGGGYGEFRTLTASASYVDRPVCALAVAAYEVSGWTPRA</sequence>
<evidence type="ECO:0000256" key="6">
    <source>
        <dbReference type="ARBA" id="ARBA00023239"/>
    </source>
</evidence>
<dbReference type="EC" id="4.1.1.19" evidence="3"/>
<comment type="catalytic activity">
    <reaction evidence="8">
        <text>L-arginine + H(+) = agmatine + CO2</text>
        <dbReference type="Rhea" id="RHEA:17641"/>
        <dbReference type="ChEBI" id="CHEBI:15378"/>
        <dbReference type="ChEBI" id="CHEBI:16526"/>
        <dbReference type="ChEBI" id="CHEBI:32682"/>
        <dbReference type="ChEBI" id="CHEBI:58145"/>
        <dbReference type="EC" id="4.1.1.19"/>
    </reaction>
</comment>
<evidence type="ECO:0000256" key="3">
    <source>
        <dbReference type="ARBA" id="ARBA00012426"/>
    </source>
</evidence>
<evidence type="ECO:0000256" key="2">
    <source>
        <dbReference type="ARBA" id="ARBA00008611"/>
    </source>
</evidence>
<dbReference type="InterPro" id="IPR002724">
    <property type="entry name" value="Pyruvoyl-dep_arg_deCO2ase"/>
</dbReference>
<dbReference type="InterPro" id="IPR016105">
    <property type="entry name" value="Pyr-dep_his/arg-deCO2ase_sand"/>
</dbReference>
<dbReference type="SUPFAM" id="SSF56271">
    <property type="entry name" value="Pyruvoyl-dependent histidine and arginine decarboxylases"/>
    <property type="match status" value="1"/>
</dbReference>
<protein>
    <recommendedName>
        <fullName evidence="4">Pyruvoyl-dependent arginine decarboxylase AaxB</fullName>
        <ecNumber evidence="3">4.1.1.19</ecNumber>
    </recommendedName>
</protein>
<keyword evidence="7" id="KW-0670">Pyruvate</keyword>
<dbReference type="STRING" id="1045774.SAMN05421872_105341"/>
<reference evidence="9 10" key="1">
    <citation type="submission" date="2016-10" db="EMBL/GenBank/DDBJ databases">
        <authorList>
            <person name="de Groot N.N."/>
        </authorList>
    </citation>
    <scope>NUCLEOTIDE SEQUENCE [LARGE SCALE GENOMIC DNA]</scope>
    <source>
        <strain evidence="9 10">CGMCC 4.6858</strain>
    </source>
</reference>
<organism evidence="9 10">
    <name type="scientific">Nocardioides lianchengensis</name>
    <dbReference type="NCBI Taxonomy" id="1045774"/>
    <lineage>
        <taxon>Bacteria</taxon>
        <taxon>Bacillati</taxon>
        <taxon>Actinomycetota</taxon>
        <taxon>Actinomycetes</taxon>
        <taxon>Propionibacteriales</taxon>
        <taxon>Nocardioidaceae</taxon>
        <taxon>Nocardioides</taxon>
    </lineage>
</organism>
<evidence type="ECO:0000256" key="8">
    <source>
        <dbReference type="ARBA" id="ARBA00049309"/>
    </source>
</evidence>
<dbReference type="PANTHER" id="PTHR40438">
    <property type="entry name" value="PYRUVOYL-DEPENDENT ARGININE DECARBOXYLASE"/>
    <property type="match status" value="1"/>
</dbReference>
<dbReference type="SFLD" id="SFLDG01170">
    <property type="entry name" value="Pyruvoyl-dependent_arginine_de"/>
    <property type="match status" value="1"/>
</dbReference>
<dbReference type="AlphaFoldDB" id="A0A1G6RMQ2"/>
<dbReference type="Proteomes" id="UP000199034">
    <property type="component" value="Unassembled WGS sequence"/>
</dbReference>
<dbReference type="PANTHER" id="PTHR40438:SF1">
    <property type="entry name" value="PYRUVOYL-DEPENDENT ARGININE DECARBOXYLASE"/>
    <property type="match status" value="1"/>
</dbReference>
<dbReference type="GO" id="GO:0006527">
    <property type="term" value="P:L-arginine catabolic process"/>
    <property type="evidence" value="ECO:0007669"/>
    <property type="project" value="InterPro"/>
</dbReference>
<keyword evidence="5" id="KW-0210">Decarboxylase</keyword>
<dbReference type="Gene3D" id="3.50.20.10">
    <property type="entry name" value="Pyruvoyl-Dependent Histidine Decarboxylase, subunit B"/>
    <property type="match status" value="1"/>
</dbReference>
<dbReference type="SFLD" id="SFLDS00055">
    <property type="entry name" value="Pyruvoyl-Dependent_Histidine/A"/>
    <property type="match status" value="1"/>
</dbReference>
<dbReference type="EMBL" id="FMZM01000005">
    <property type="protein sequence ID" value="SDD05909.1"/>
    <property type="molecule type" value="Genomic_DNA"/>
</dbReference>
<evidence type="ECO:0000256" key="5">
    <source>
        <dbReference type="ARBA" id="ARBA00022793"/>
    </source>
</evidence>
<keyword evidence="6" id="KW-0456">Lyase</keyword>
<gene>
    <name evidence="9" type="ORF">SAMN05421872_105341</name>
</gene>
<comment type="cofactor">
    <cofactor evidence="1">
        <name>pyruvate</name>
        <dbReference type="ChEBI" id="CHEBI:15361"/>
    </cofactor>
</comment>
<evidence type="ECO:0000256" key="4">
    <source>
        <dbReference type="ARBA" id="ARBA00014727"/>
    </source>
</evidence>
<keyword evidence="10" id="KW-1185">Reference proteome</keyword>
<comment type="similarity">
    <text evidence="2">Belongs to the pyruvoyl-dependent arginine decarboxylase family.</text>
</comment>
<evidence type="ECO:0000256" key="7">
    <source>
        <dbReference type="ARBA" id="ARBA00023317"/>
    </source>
</evidence>
<dbReference type="Pfam" id="PF01862">
    <property type="entry name" value="PvlArgDC"/>
    <property type="match status" value="1"/>
</dbReference>
<evidence type="ECO:0000313" key="9">
    <source>
        <dbReference type="EMBL" id="SDD05909.1"/>
    </source>
</evidence>